<organism evidence="1 2">
    <name type="scientific">Tannerella forsythia</name>
    <name type="common">Bacteroides forsythus</name>
    <dbReference type="NCBI Taxonomy" id="28112"/>
    <lineage>
        <taxon>Bacteria</taxon>
        <taxon>Pseudomonadati</taxon>
        <taxon>Bacteroidota</taxon>
        <taxon>Bacteroidia</taxon>
        <taxon>Bacteroidales</taxon>
        <taxon>Tannerellaceae</taxon>
        <taxon>Tannerella</taxon>
    </lineage>
</organism>
<evidence type="ECO:0000313" key="1">
    <source>
        <dbReference type="EMBL" id="SCQ24005.1"/>
    </source>
</evidence>
<dbReference type="RefSeq" id="WP_074450164.1">
    <property type="nucleotide sequence ID" value="NZ_FMMM01000078.1"/>
</dbReference>
<dbReference type="Gene3D" id="3.40.470.10">
    <property type="entry name" value="Uracil-DNA glycosylase-like domain"/>
    <property type="match status" value="1"/>
</dbReference>
<evidence type="ECO:0008006" key="3">
    <source>
        <dbReference type="Google" id="ProtNLM"/>
    </source>
</evidence>
<reference evidence="1 2" key="1">
    <citation type="submission" date="2016-09" db="EMBL/GenBank/DDBJ databases">
        <authorList>
            <person name="Capua I."/>
            <person name="De Benedictis P."/>
            <person name="Joannis T."/>
            <person name="Lombin L.H."/>
            <person name="Cattoli G."/>
        </authorList>
    </citation>
    <scope>NUCLEOTIDE SEQUENCE [LARGE SCALE GENOMIC DNA]</scope>
    <source>
        <strain evidence="1 2">UB20</strain>
    </source>
</reference>
<protein>
    <recommendedName>
        <fullName evidence="3">Uracil-DNA glycosylase family protein</fullName>
    </recommendedName>
</protein>
<name>A0A1D3UV84_TANFO</name>
<accession>A0A1D3UV84</accession>
<dbReference type="CDD" id="cd10032">
    <property type="entry name" value="UDG-F6_HDG"/>
    <property type="match status" value="1"/>
</dbReference>
<dbReference type="OrthoDB" id="9794144at2"/>
<proteinExistence type="predicted"/>
<dbReference type="SUPFAM" id="SSF52141">
    <property type="entry name" value="Uracil-DNA glycosylase-like"/>
    <property type="match status" value="1"/>
</dbReference>
<dbReference type="Proteomes" id="UP000182057">
    <property type="component" value="Unassembled WGS sequence"/>
</dbReference>
<dbReference type="AlphaFoldDB" id="A0A1D3UV84"/>
<dbReference type="EMBL" id="FMMM01000078">
    <property type="protein sequence ID" value="SCQ24005.1"/>
    <property type="molecule type" value="Genomic_DNA"/>
</dbReference>
<dbReference type="InterPro" id="IPR036895">
    <property type="entry name" value="Uracil-DNA_glycosylase-like_sf"/>
</dbReference>
<sequence>MEQLIEVHPLPPFAPEGAKMLMLGSFPPPRARWKMDFFYPNFQNDMWRIFGVVFFKDKYYFLTEDQKSFHEAKIRKFLTEKGIALWDTAMEVNRQKGNASDKYLEVLRPIDLEQVLSQLPDCRTIVATGQKALDILLMLTGAKEPKVGSSTDTVFCSRQLRIYRMPSSSRAYPKPLEEKAVVYKKMFEEIGIAT</sequence>
<gene>
    <name evidence="1" type="ORF">TFUB20_02237</name>
</gene>
<evidence type="ECO:0000313" key="2">
    <source>
        <dbReference type="Proteomes" id="UP000182057"/>
    </source>
</evidence>